<gene>
    <name evidence="6" type="ORF">HAZT_HAZT004425</name>
</gene>
<dbReference type="PANTHER" id="PTHR11211:SF40">
    <property type="entry name" value="MIRROR, ISOFORM C"/>
    <property type="match status" value="1"/>
</dbReference>
<dbReference type="InterPro" id="IPR001356">
    <property type="entry name" value="HD"/>
</dbReference>
<dbReference type="GO" id="GO:0030182">
    <property type="term" value="P:neuron differentiation"/>
    <property type="evidence" value="ECO:0007669"/>
    <property type="project" value="TreeGrafter"/>
</dbReference>
<dbReference type="GO" id="GO:0000978">
    <property type="term" value="F:RNA polymerase II cis-regulatory region sequence-specific DNA binding"/>
    <property type="evidence" value="ECO:0007669"/>
    <property type="project" value="TreeGrafter"/>
</dbReference>
<dbReference type="GO" id="GO:0005634">
    <property type="term" value="C:nucleus"/>
    <property type="evidence" value="ECO:0007669"/>
    <property type="project" value="UniProtKB-SubCell"/>
</dbReference>
<evidence type="ECO:0000313" key="6">
    <source>
        <dbReference type="EMBL" id="KAA0201007.1"/>
    </source>
</evidence>
<evidence type="ECO:0000256" key="4">
    <source>
        <dbReference type="SAM" id="MobiDB-lite"/>
    </source>
</evidence>
<dbReference type="EMBL" id="JQDR03005914">
    <property type="protein sequence ID" value="KAA0201007.1"/>
    <property type="molecule type" value="Genomic_DNA"/>
</dbReference>
<reference evidence="6" key="2">
    <citation type="journal article" date="2018" name="Environ. Sci. Technol.">
        <title>The Toxicogenome of Hyalella azteca: A Model for Sediment Ecotoxicology and Evolutionary Toxicology.</title>
        <authorList>
            <person name="Poynton H.C."/>
            <person name="Hasenbein S."/>
            <person name="Benoit J.B."/>
            <person name="Sepulveda M.S."/>
            <person name="Poelchau M.F."/>
            <person name="Hughes D.S.T."/>
            <person name="Murali S.C."/>
            <person name="Chen S."/>
            <person name="Glastad K.M."/>
            <person name="Goodisman M.A.D."/>
            <person name="Werren J.H."/>
            <person name="Vineis J.H."/>
            <person name="Bowen J.L."/>
            <person name="Friedrich M."/>
            <person name="Jones J."/>
            <person name="Robertson H.M."/>
            <person name="Feyereisen R."/>
            <person name="Mechler-Hickson A."/>
            <person name="Mathers N."/>
            <person name="Lee C.E."/>
            <person name="Colbourne J.K."/>
            <person name="Biales A."/>
            <person name="Johnston J.S."/>
            <person name="Wellborn G.A."/>
            <person name="Rosendale A.J."/>
            <person name="Cridge A.G."/>
            <person name="Munoz-Torres M.C."/>
            <person name="Bain P.A."/>
            <person name="Manny A.R."/>
            <person name="Major K.M."/>
            <person name="Lambert F.N."/>
            <person name="Vulpe C.D."/>
            <person name="Tuck P."/>
            <person name="Blalock B.J."/>
            <person name="Lin Y.Y."/>
            <person name="Smith M.E."/>
            <person name="Ochoa-Acuna H."/>
            <person name="Chen M.M."/>
            <person name="Childers C.P."/>
            <person name="Qu J."/>
            <person name="Dugan S."/>
            <person name="Lee S.L."/>
            <person name="Chao H."/>
            <person name="Dinh H."/>
            <person name="Han Y."/>
            <person name="Doddapaneni H."/>
            <person name="Worley K.C."/>
            <person name="Muzny D.M."/>
            <person name="Gibbs R.A."/>
            <person name="Richards S."/>
        </authorList>
    </citation>
    <scope>NUCLEOTIDE SEQUENCE</scope>
    <source>
        <strain evidence="6">HAZT.00-mixed</strain>
        <tissue evidence="6">Whole organism</tissue>
    </source>
</reference>
<reference evidence="6" key="3">
    <citation type="submission" date="2019-06" db="EMBL/GenBank/DDBJ databases">
        <authorList>
            <person name="Poynton C."/>
            <person name="Hasenbein S."/>
            <person name="Benoit J.B."/>
            <person name="Sepulveda M.S."/>
            <person name="Poelchau M.F."/>
            <person name="Murali S.C."/>
            <person name="Chen S."/>
            <person name="Glastad K.M."/>
            <person name="Werren J.H."/>
            <person name="Vineis J.H."/>
            <person name="Bowen J.L."/>
            <person name="Friedrich M."/>
            <person name="Jones J."/>
            <person name="Robertson H.M."/>
            <person name="Feyereisen R."/>
            <person name="Mechler-Hickson A."/>
            <person name="Mathers N."/>
            <person name="Lee C.E."/>
            <person name="Colbourne J.K."/>
            <person name="Biales A."/>
            <person name="Johnston J.S."/>
            <person name="Wellborn G.A."/>
            <person name="Rosendale A.J."/>
            <person name="Cridge A.G."/>
            <person name="Munoz-Torres M.C."/>
            <person name="Bain P.A."/>
            <person name="Manny A.R."/>
            <person name="Major K.M."/>
            <person name="Lambert F.N."/>
            <person name="Vulpe C.D."/>
            <person name="Tuck P."/>
            <person name="Blalock B.J."/>
            <person name="Lin Y.-Y."/>
            <person name="Smith M.E."/>
            <person name="Ochoa-Acuna H."/>
            <person name="Chen M.-J.M."/>
            <person name="Childers C.P."/>
            <person name="Qu J."/>
            <person name="Dugan S."/>
            <person name="Lee S.L."/>
            <person name="Chao H."/>
            <person name="Dinh H."/>
            <person name="Han Y."/>
            <person name="Doddapaneni H."/>
            <person name="Worley K.C."/>
            <person name="Muzny D.M."/>
            <person name="Gibbs R.A."/>
            <person name="Richards S."/>
        </authorList>
    </citation>
    <scope>NUCLEOTIDE SEQUENCE</scope>
    <source>
        <strain evidence="6">HAZT.00-mixed</strain>
        <tissue evidence="6">Whole organism</tissue>
    </source>
</reference>
<comment type="subcellular location">
    <subcellularLocation>
        <location evidence="1 3">Nucleus</location>
    </subcellularLocation>
</comment>
<feature type="compositionally biased region" description="Basic and acidic residues" evidence="4">
    <location>
        <begin position="54"/>
        <end position="68"/>
    </location>
</feature>
<feature type="domain" description="Homeobox" evidence="5">
    <location>
        <begin position="1"/>
        <end position="20"/>
    </location>
</feature>
<dbReference type="SUPFAM" id="SSF46689">
    <property type="entry name" value="Homeodomain-like"/>
    <property type="match status" value="1"/>
</dbReference>
<dbReference type="GO" id="GO:0048468">
    <property type="term" value="P:cell development"/>
    <property type="evidence" value="ECO:0007669"/>
    <property type="project" value="TreeGrafter"/>
</dbReference>
<organism evidence="6">
    <name type="scientific">Hyalella azteca</name>
    <name type="common">Amphipod</name>
    <dbReference type="NCBI Taxonomy" id="294128"/>
    <lineage>
        <taxon>Eukaryota</taxon>
        <taxon>Metazoa</taxon>
        <taxon>Ecdysozoa</taxon>
        <taxon>Arthropoda</taxon>
        <taxon>Crustacea</taxon>
        <taxon>Multicrustacea</taxon>
        <taxon>Malacostraca</taxon>
        <taxon>Eumalacostraca</taxon>
        <taxon>Peracarida</taxon>
        <taxon>Amphipoda</taxon>
        <taxon>Senticaudata</taxon>
        <taxon>Talitrida</taxon>
        <taxon>Talitroidea</taxon>
        <taxon>Hyalellidae</taxon>
        <taxon>Hyalella</taxon>
    </lineage>
</organism>
<protein>
    <recommendedName>
        <fullName evidence="5">Homeobox domain-containing protein</fullName>
    </recommendedName>
</protein>
<dbReference type="Gene3D" id="1.10.10.60">
    <property type="entry name" value="Homeodomain-like"/>
    <property type="match status" value="1"/>
</dbReference>
<comment type="similarity">
    <text evidence="2">Belongs to the TALE/IRO homeobox family.</text>
</comment>
<dbReference type="AlphaFoldDB" id="A0A6A0H5Z3"/>
<dbReference type="PANTHER" id="PTHR11211">
    <property type="entry name" value="IROQUOIS-CLASS HOMEODOMAIN PROTEIN IRX"/>
    <property type="match status" value="1"/>
</dbReference>
<proteinExistence type="inferred from homology"/>
<feature type="compositionally biased region" description="Acidic residues" evidence="4">
    <location>
        <begin position="40"/>
        <end position="53"/>
    </location>
</feature>
<comment type="caution">
    <text evidence="6">The sequence shown here is derived from an EMBL/GenBank/DDBJ whole genome shotgun (WGS) entry which is preliminary data.</text>
</comment>
<reference evidence="6" key="1">
    <citation type="submission" date="2014-08" db="EMBL/GenBank/DDBJ databases">
        <authorList>
            <person name="Murali S."/>
            <person name="Richards S."/>
            <person name="Bandaranaike D."/>
            <person name="Bellair M."/>
            <person name="Blankenburg K."/>
            <person name="Chao H."/>
            <person name="Dinh H."/>
            <person name="Doddapaneni H."/>
            <person name="Dugan-Rocha S."/>
            <person name="Elkadiri S."/>
            <person name="Gnanaolivu R."/>
            <person name="Hughes D."/>
            <person name="Lee S."/>
            <person name="Li M."/>
            <person name="Ming W."/>
            <person name="Munidasa M."/>
            <person name="Muniz J."/>
            <person name="Nguyen L."/>
            <person name="Osuji N."/>
            <person name="Pu L.-L."/>
            <person name="Puazo M."/>
            <person name="Skinner E."/>
            <person name="Qu C."/>
            <person name="Quiroz J."/>
            <person name="Raj R."/>
            <person name="Weissenberger G."/>
            <person name="Xin Y."/>
            <person name="Zou X."/>
            <person name="Han Y."/>
            <person name="Worley K."/>
            <person name="Muzny D."/>
            <person name="Gibbs R."/>
        </authorList>
    </citation>
    <scope>NUCLEOTIDE SEQUENCE</scope>
    <source>
        <strain evidence="6">HAZT.00-mixed</strain>
        <tissue evidence="6">Whole organism</tissue>
    </source>
</reference>
<accession>A0A6A0H5Z3</accession>
<dbReference type="GO" id="GO:0000981">
    <property type="term" value="F:DNA-binding transcription factor activity, RNA polymerase II-specific"/>
    <property type="evidence" value="ECO:0007669"/>
    <property type="project" value="TreeGrafter"/>
</dbReference>
<keyword evidence="3" id="KW-0371">Homeobox</keyword>
<name>A0A6A0H5Z3_HYAAZ</name>
<sequence>MTLTQVSTWFANARRRLKKENKMTWEPRNKTDDDDAKLSDDEDDEKEVVDKDDDDIKKDDKDGDSQSE</sequence>
<keyword evidence="3" id="KW-0539">Nucleus</keyword>
<dbReference type="Proteomes" id="UP000711488">
    <property type="component" value="Unassembled WGS sequence"/>
</dbReference>
<feature type="DNA-binding region" description="Homeobox" evidence="3">
    <location>
        <begin position="3"/>
        <end position="21"/>
    </location>
</feature>
<dbReference type="PROSITE" id="PS50071">
    <property type="entry name" value="HOMEOBOX_2"/>
    <property type="match status" value="1"/>
</dbReference>
<feature type="region of interest" description="Disordered" evidence="4">
    <location>
        <begin position="18"/>
        <end position="68"/>
    </location>
</feature>
<dbReference type="InterPro" id="IPR009057">
    <property type="entry name" value="Homeodomain-like_sf"/>
</dbReference>
<evidence type="ECO:0000256" key="1">
    <source>
        <dbReference type="ARBA" id="ARBA00004123"/>
    </source>
</evidence>
<feature type="compositionally biased region" description="Basic and acidic residues" evidence="4">
    <location>
        <begin position="20"/>
        <end position="39"/>
    </location>
</feature>
<evidence type="ECO:0000256" key="2">
    <source>
        <dbReference type="ARBA" id="ARBA00008446"/>
    </source>
</evidence>
<evidence type="ECO:0000259" key="5">
    <source>
        <dbReference type="PROSITE" id="PS50071"/>
    </source>
</evidence>
<keyword evidence="3" id="KW-0238">DNA-binding</keyword>
<evidence type="ECO:0000256" key="3">
    <source>
        <dbReference type="PROSITE-ProRule" id="PRU00108"/>
    </source>
</evidence>